<evidence type="ECO:0000256" key="5">
    <source>
        <dbReference type="ARBA" id="ARBA00017894"/>
    </source>
</evidence>
<evidence type="ECO:0000256" key="18">
    <source>
        <dbReference type="ARBA" id="ARBA00049453"/>
    </source>
</evidence>
<keyword evidence="11" id="KW-0756">Sterol biosynthesis</keyword>
<comment type="catalytic activity">
    <reaction evidence="18">
        <text>a sterol + UDP-alpha-D-glucose = a sterol 3-beta-D-glucoside + UDP + H(+)</text>
        <dbReference type="Rhea" id="RHEA:22724"/>
        <dbReference type="ChEBI" id="CHEBI:15378"/>
        <dbReference type="ChEBI" id="CHEBI:15889"/>
        <dbReference type="ChEBI" id="CHEBI:37424"/>
        <dbReference type="ChEBI" id="CHEBI:58223"/>
        <dbReference type="ChEBI" id="CHEBI:58885"/>
        <dbReference type="EC" id="2.4.1.173"/>
    </reaction>
    <physiologicalReaction direction="left-to-right" evidence="18">
        <dbReference type="Rhea" id="RHEA:22725"/>
    </physiologicalReaction>
</comment>
<comment type="catalytic activity">
    <reaction evidence="17">
        <text>ergosterol + UDP-alpha-D-glucose = ergosteryl 3-beta-D-glucoside + UDP + H(+)</text>
        <dbReference type="Rhea" id="RHEA:61836"/>
        <dbReference type="ChEBI" id="CHEBI:15378"/>
        <dbReference type="ChEBI" id="CHEBI:16933"/>
        <dbReference type="ChEBI" id="CHEBI:52973"/>
        <dbReference type="ChEBI" id="CHEBI:58223"/>
        <dbReference type="ChEBI" id="CHEBI:58885"/>
    </reaction>
    <physiologicalReaction direction="left-to-right" evidence="17">
        <dbReference type="Rhea" id="RHEA:61837"/>
    </physiologicalReaction>
</comment>
<gene>
    <name evidence="21" type="primary">ATG26</name>
    <name evidence="21" type="ORF">FIM1_767</name>
</gene>
<evidence type="ECO:0000256" key="8">
    <source>
        <dbReference type="ARBA" id="ARBA00022676"/>
    </source>
</evidence>
<dbReference type="PANTHER" id="PTHR48050:SF25">
    <property type="entry name" value="STEROL 3-BETA-GLUCOSYLTRANSFERASE"/>
    <property type="match status" value="1"/>
</dbReference>
<evidence type="ECO:0000256" key="19">
    <source>
        <dbReference type="SAM" id="MobiDB-lite"/>
    </source>
</evidence>
<proteinExistence type="inferred from homology"/>
<keyword evidence="8" id="KW-0328">Glycosyltransferase</keyword>
<dbReference type="EC" id="2.4.1.173" evidence="4"/>
<dbReference type="InterPro" id="IPR011993">
    <property type="entry name" value="PH-like_dom_sf"/>
</dbReference>
<evidence type="ECO:0000256" key="10">
    <source>
        <dbReference type="ARBA" id="ARBA00022955"/>
    </source>
</evidence>
<feature type="domain" description="PH" evidence="20">
    <location>
        <begin position="228"/>
        <end position="325"/>
    </location>
</feature>
<name>A0ABX6EPC2_KLUMA</name>
<evidence type="ECO:0000256" key="17">
    <source>
        <dbReference type="ARBA" id="ARBA00047886"/>
    </source>
</evidence>
<evidence type="ECO:0000259" key="20">
    <source>
        <dbReference type="PROSITE" id="PS50003"/>
    </source>
</evidence>
<reference evidence="21 22" key="1">
    <citation type="submission" date="2016-03" db="EMBL/GenBank/DDBJ databases">
        <title>How can Kluyveromyces marxianus grow so fast - potential evolutionary course in Saccharomyces Complex revealed by comparative genomics.</title>
        <authorList>
            <person name="Mo W."/>
            <person name="Lu W."/>
            <person name="Yang X."/>
            <person name="Qi J."/>
            <person name="Lv H."/>
        </authorList>
    </citation>
    <scope>NUCLEOTIDE SEQUENCE [LARGE SCALE GENOMIC DNA]</scope>
    <source>
        <strain evidence="21 22">FIM1</strain>
    </source>
</reference>
<organism evidence="21 22">
    <name type="scientific">Kluyveromyces marxianus</name>
    <name type="common">Yeast</name>
    <name type="synonym">Candida kefyr</name>
    <dbReference type="NCBI Taxonomy" id="4911"/>
    <lineage>
        <taxon>Eukaryota</taxon>
        <taxon>Fungi</taxon>
        <taxon>Dikarya</taxon>
        <taxon>Ascomycota</taxon>
        <taxon>Saccharomycotina</taxon>
        <taxon>Saccharomycetes</taxon>
        <taxon>Saccharomycetales</taxon>
        <taxon>Saccharomycetaceae</taxon>
        <taxon>Kluyveromyces</taxon>
    </lineage>
</organism>
<dbReference type="InterPro" id="IPR048065">
    <property type="entry name" value="ATG26_PH_GRAM2"/>
</dbReference>
<dbReference type="CDD" id="cd13216">
    <property type="entry name" value="PH-GRAM2_AGT26"/>
    <property type="match status" value="1"/>
</dbReference>
<dbReference type="Pfam" id="PF02893">
    <property type="entry name" value="GRAM"/>
    <property type="match status" value="1"/>
</dbReference>
<protein>
    <recommendedName>
        <fullName evidence="5">Sterol 3-beta-glucosyltransferase</fullName>
        <ecNumber evidence="4">2.4.1.173</ecNumber>
    </recommendedName>
    <alternativeName>
        <fullName evidence="16">Autophagy-related protein 26</fullName>
    </alternativeName>
</protein>
<dbReference type="PROSITE" id="PS50003">
    <property type="entry name" value="PH_DOMAIN"/>
    <property type="match status" value="1"/>
</dbReference>
<reference evidence="21 22" key="2">
    <citation type="submission" date="2019-11" db="EMBL/GenBank/DDBJ databases">
        <authorList>
            <person name="Lu H."/>
        </authorList>
    </citation>
    <scope>NUCLEOTIDE SEQUENCE [LARGE SCALE GENOMIC DNA]</scope>
    <source>
        <strain evidence="21 22">FIM1</strain>
    </source>
</reference>
<dbReference type="InterPro" id="IPR002213">
    <property type="entry name" value="UDP_glucos_trans"/>
</dbReference>
<comment type="similarity">
    <text evidence="3">Belongs to the glycosyltransferase 28 family.</text>
</comment>
<dbReference type="SMART" id="SM00233">
    <property type="entry name" value="PH"/>
    <property type="match status" value="1"/>
</dbReference>
<keyword evidence="12" id="KW-0443">Lipid metabolism</keyword>
<evidence type="ECO:0000256" key="9">
    <source>
        <dbReference type="ARBA" id="ARBA00022679"/>
    </source>
</evidence>
<evidence type="ECO:0000256" key="14">
    <source>
        <dbReference type="ARBA" id="ARBA00023166"/>
    </source>
</evidence>
<keyword evidence="15" id="KW-0753">Steroid metabolism</keyword>
<dbReference type="EMBL" id="CP015054">
    <property type="protein sequence ID" value="QGN14115.1"/>
    <property type="molecule type" value="Genomic_DNA"/>
</dbReference>
<evidence type="ECO:0000256" key="6">
    <source>
        <dbReference type="ARBA" id="ARBA00022490"/>
    </source>
</evidence>
<keyword evidence="22" id="KW-1185">Reference proteome</keyword>
<keyword evidence="7" id="KW-0444">Lipid biosynthesis</keyword>
<keyword evidence="9" id="KW-0808">Transferase</keyword>
<evidence type="ECO:0000256" key="4">
    <source>
        <dbReference type="ARBA" id="ARBA00012650"/>
    </source>
</evidence>
<keyword evidence="13" id="KW-0472">Membrane</keyword>
<dbReference type="CDD" id="cd03784">
    <property type="entry name" value="GT1_Gtf-like"/>
    <property type="match status" value="1"/>
</dbReference>
<feature type="region of interest" description="Disordered" evidence="19">
    <location>
        <begin position="1186"/>
        <end position="1231"/>
    </location>
</feature>
<evidence type="ECO:0000256" key="12">
    <source>
        <dbReference type="ARBA" id="ARBA00023098"/>
    </source>
</evidence>
<dbReference type="Proteomes" id="UP000422736">
    <property type="component" value="Chromosome 1"/>
</dbReference>
<dbReference type="SUPFAM" id="SSF50729">
    <property type="entry name" value="PH domain-like"/>
    <property type="match status" value="1"/>
</dbReference>
<comment type="subcellular location">
    <subcellularLocation>
        <location evidence="2">Cytoplasm</location>
    </subcellularLocation>
    <subcellularLocation>
        <location evidence="1">Membrane</location>
        <topology evidence="1">Peripheral membrane protein</topology>
    </subcellularLocation>
</comment>
<dbReference type="Gene3D" id="2.30.29.30">
    <property type="entry name" value="Pleckstrin-homology domain (PH domain)/Phosphotyrosine-binding domain (PTB)"/>
    <property type="match status" value="2"/>
</dbReference>
<dbReference type="PANTHER" id="PTHR48050">
    <property type="entry name" value="STEROL 3-BETA-GLUCOSYLTRANSFERASE"/>
    <property type="match status" value="1"/>
</dbReference>
<dbReference type="InterPro" id="IPR001849">
    <property type="entry name" value="PH_domain"/>
</dbReference>
<evidence type="ECO:0000256" key="13">
    <source>
        <dbReference type="ARBA" id="ARBA00023136"/>
    </source>
</evidence>
<feature type="compositionally biased region" description="Basic and acidic residues" evidence="19">
    <location>
        <begin position="1194"/>
        <end position="1207"/>
    </location>
</feature>
<keyword evidence="10" id="KW-0752">Steroid biosynthesis</keyword>
<evidence type="ECO:0000256" key="15">
    <source>
        <dbReference type="ARBA" id="ARBA00023221"/>
    </source>
</evidence>
<evidence type="ECO:0000256" key="16">
    <source>
        <dbReference type="ARBA" id="ARBA00029843"/>
    </source>
</evidence>
<evidence type="ECO:0000256" key="3">
    <source>
        <dbReference type="ARBA" id="ARBA00006962"/>
    </source>
</evidence>
<evidence type="ECO:0000313" key="21">
    <source>
        <dbReference type="EMBL" id="QGN14115.1"/>
    </source>
</evidence>
<feature type="compositionally biased region" description="Acidic residues" evidence="19">
    <location>
        <begin position="1208"/>
        <end position="1217"/>
    </location>
</feature>
<dbReference type="SUPFAM" id="SSF53756">
    <property type="entry name" value="UDP-Glycosyltransferase/glycogen phosphorylase"/>
    <property type="match status" value="1"/>
</dbReference>
<feature type="compositionally biased region" description="Polar residues" evidence="19">
    <location>
        <begin position="1221"/>
        <end position="1231"/>
    </location>
</feature>
<evidence type="ECO:0000313" key="22">
    <source>
        <dbReference type="Proteomes" id="UP000422736"/>
    </source>
</evidence>
<dbReference type="Pfam" id="PF06722">
    <property type="entry name" value="EryCIII-like_C"/>
    <property type="match status" value="1"/>
</dbReference>
<dbReference type="InterPro" id="IPR010610">
    <property type="entry name" value="EryCIII-like_C"/>
</dbReference>
<dbReference type="InterPro" id="IPR004276">
    <property type="entry name" value="GlycoTrans_28_N"/>
</dbReference>
<dbReference type="InterPro" id="IPR004182">
    <property type="entry name" value="GRAM"/>
</dbReference>
<dbReference type="SMART" id="SM00568">
    <property type="entry name" value="GRAM"/>
    <property type="match status" value="2"/>
</dbReference>
<evidence type="ECO:0000256" key="7">
    <source>
        <dbReference type="ARBA" id="ARBA00022516"/>
    </source>
</evidence>
<accession>A0ABX6EPC2</accession>
<keyword evidence="6" id="KW-0963">Cytoplasm</keyword>
<evidence type="ECO:0000256" key="2">
    <source>
        <dbReference type="ARBA" id="ARBA00004496"/>
    </source>
</evidence>
<evidence type="ECO:0000256" key="1">
    <source>
        <dbReference type="ARBA" id="ARBA00004170"/>
    </source>
</evidence>
<dbReference type="Pfam" id="PF03033">
    <property type="entry name" value="Glyco_transf_28"/>
    <property type="match status" value="1"/>
</dbReference>
<dbReference type="Pfam" id="PF00169">
    <property type="entry name" value="PH"/>
    <property type="match status" value="1"/>
</dbReference>
<evidence type="ECO:0000256" key="11">
    <source>
        <dbReference type="ARBA" id="ARBA00023011"/>
    </source>
</evidence>
<dbReference type="Gene3D" id="3.40.50.2000">
    <property type="entry name" value="Glycogen Phosphorylase B"/>
    <property type="match status" value="2"/>
</dbReference>
<keyword evidence="14" id="KW-1207">Sterol metabolism</keyword>
<dbReference type="InterPro" id="IPR050426">
    <property type="entry name" value="Glycosyltransferase_28"/>
</dbReference>
<sequence length="1231" mass="137880">MPEESSPERSRSPSRFSKSMFIAPKAFVRKSLSPVDHIYHSVADLRFSSSNSETLESTLQAINKKMDSIDVSGGAVTGGGGGNEVSDDVAQPQCMAKSFAGFLATASMYAGMDELREEEEESNSSDEVELLNDAATTILDASSQADRTLFDFSIEMNQDALSQPSTASKSRKDLVREKLLKKFIPDEDEHYVEEFPCWLLRDIMIQGHIYLTNKHLFFFAFIPNFENDFHLSGSLQFVSGPSLGKSHRYWVVLKGRTLTFHGSSTDLYFPLLAIDIKDIQYAKISAREAHYAKFEIKVKNDVIELRADSFHSARHWVSSIKKQIFASQHSDTNTITVKIPLQNIVDLDENAILDQSGTLRIKALENTSGYAIDEYFFVFFQGSARKMKNKINSLLKDLELSGSQILIDFKKVESATDLSNSGKNADSKKNSSDLLVDSVEDAGSVMDNDMAASTAPLSAPISELPTSDTGHVSSAYPKRVKKRIKSMASSLRLTSPNKLERLEDDIIIEHYSPGIIHDPSVEVEVEPDKDSKSIISRLTPKKFQNIPTMWAADPVHFNVKNDAFFPLDDKYAADANDSEHSDKRFKFHFSFDNTVTLLASYHGYLNRNMPVYGKIYISDKNICFRSLLPGVNTKMVLPLEDIENCSKETGFRFGYFGLVIVIQGHEELFLEFSNKNARDDCEFVLMKTMDINGHTNTERKKNARLDSIHKISEAANLKLLEEKISEQGYDIPLIVEKNPYFTTTIKPNKSYKFGLLTIGSRGDVQPYIALAKGLMAEGHTVVLLTHLEFKDWIESYGIEFREISGNPAELISLMVQHGSMNVGLLRDASANFTGWIGSLLQSAWEGAQGIDILIESPSAMAGIHIAEALEIPYFRAFTMPWTRTRAYPHAFIVPDQKRGGSYNYFTHVLFENIFWKGISGKVNEWREKTLNLPKTNLFTMQQNRVPFLYNVSPTIYPPSIDFNEWIKVTGYWFLDEKLSYDPPPAFVSFLKKARELKKKIVYIGFGSIVVNDPQKMTDTIVDAVLEADVFCVLNKGWSNRFGDKDAKAIDKELPACIYNSGDVPHDWLFTQIDASVHHGGSGTTGASLRAGLPTIIKPFFGDQFFYASRIEDIGAGVALKKLNKTSLAKALTEVTTNTRIIRRAKHIGELISKEHGVETAISCIYSELGYARSLIKKKSETSSYENLASTEDFSTDHSDSDARRIPTEQEELSEPSTEESGASNDGSWLLV</sequence>